<name>A0A1F8B5X5_9BACT</name>
<dbReference type="Pfam" id="PF01541">
    <property type="entry name" value="GIY-YIG"/>
    <property type="match status" value="1"/>
</dbReference>
<feature type="domain" description="GIY-YIG" evidence="1">
    <location>
        <begin position="1"/>
        <end position="76"/>
    </location>
</feature>
<evidence type="ECO:0000313" key="2">
    <source>
        <dbReference type="EMBL" id="OGM59442.1"/>
    </source>
</evidence>
<dbReference type="InterPro" id="IPR035901">
    <property type="entry name" value="GIY-YIG_endonuc_sf"/>
</dbReference>
<reference evidence="2 3" key="1">
    <citation type="journal article" date="2016" name="Nat. Commun.">
        <title>Thousands of microbial genomes shed light on interconnected biogeochemical processes in an aquifer system.</title>
        <authorList>
            <person name="Anantharaman K."/>
            <person name="Brown C.T."/>
            <person name="Hug L.A."/>
            <person name="Sharon I."/>
            <person name="Castelle C.J."/>
            <person name="Probst A.J."/>
            <person name="Thomas B.C."/>
            <person name="Singh A."/>
            <person name="Wilkins M.J."/>
            <person name="Karaoz U."/>
            <person name="Brodie E.L."/>
            <person name="Williams K.H."/>
            <person name="Hubbard S.S."/>
            <person name="Banfield J.F."/>
        </authorList>
    </citation>
    <scope>NUCLEOTIDE SEQUENCE [LARGE SCALE GENOMIC DNA]</scope>
</reference>
<dbReference type="InterPro" id="IPR000305">
    <property type="entry name" value="GIY-YIG_endonuc"/>
</dbReference>
<organism evidence="2 3">
    <name type="scientific">Candidatus Woesebacteria bacterium RIFCSPLOWO2_01_FULL_39_10b</name>
    <dbReference type="NCBI Taxonomy" id="1802517"/>
    <lineage>
        <taxon>Bacteria</taxon>
        <taxon>Candidatus Woeseibacteriota</taxon>
    </lineage>
</organism>
<comment type="caution">
    <text evidence="2">The sequence shown here is derived from an EMBL/GenBank/DDBJ whole genome shotgun (WGS) entry which is preliminary data.</text>
</comment>
<protein>
    <recommendedName>
        <fullName evidence="1">GIY-YIG domain-containing protein</fullName>
    </recommendedName>
</protein>
<dbReference type="AlphaFoldDB" id="A0A1F8B5X5"/>
<gene>
    <name evidence="2" type="ORF">A2892_02225</name>
</gene>
<proteinExistence type="predicted"/>
<dbReference type="EMBL" id="MGHD01000019">
    <property type="protein sequence ID" value="OGM59442.1"/>
    <property type="molecule type" value="Genomic_DNA"/>
</dbReference>
<evidence type="ECO:0000313" key="3">
    <source>
        <dbReference type="Proteomes" id="UP000176404"/>
    </source>
</evidence>
<dbReference type="PROSITE" id="PS50164">
    <property type="entry name" value="GIY_YIG"/>
    <property type="match status" value="1"/>
</dbReference>
<dbReference type="SUPFAM" id="SSF82771">
    <property type="entry name" value="GIY-YIG endonuclease"/>
    <property type="match status" value="1"/>
</dbReference>
<dbReference type="Gene3D" id="3.40.1440.10">
    <property type="entry name" value="GIY-YIG endonuclease"/>
    <property type="match status" value="1"/>
</dbReference>
<sequence>MFSVYFAKSLKNNKIYVGFTDKEPDLRVKEHSQGTNSWSRKNRPFKLVYFKKYYCEKDARLRERFYKTGIGKAYKKLIIGNIDSILGL</sequence>
<accession>A0A1F8B5X5</accession>
<dbReference type="Proteomes" id="UP000176404">
    <property type="component" value="Unassembled WGS sequence"/>
</dbReference>
<evidence type="ECO:0000259" key="1">
    <source>
        <dbReference type="PROSITE" id="PS50164"/>
    </source>
</evidence>